<gene>
    <name evidence="1" type="ORF">BJP34_30625</name>
</gene>
<dbReference type="AlphaFoldDB" id="A0A1D8U001"/>
<dbReference type="Pfam" id="PF04485">
    <property type="entry name" value="NblA"/>
    <property type="match status" value="1"/>
</dbReference>
<dbReference type="InterPro" id="IPR007574">
    <property type="entry name" value="NblA"/>
</dbReference>
<name>A0A1D8U001_9CYAN</name>
<protein>
    <submittedName>
        <fullName evidence="1">Phycobilisome degradation protein nblA</fullName>
    </submittedName>
</protein>
<evidence type="ECO:0000313" key="1">
    <source>
        <dbReference type="EMBL" id="AOX03217.1"/>
    </source>
</evidence>
<dbReference type="KEGG" id="mpro:BJP34_30625"/>
<dbReference type="EMBL" id="CP017599">
    <property type="protein sequence ID" value="AOX03217.1"/>
    <property type="molecule type" value="Genomic_DNA"/>
</dbReference>
<evidence type="ECO:0000313" key="2">
    <source>
        <dbReference type="Proteomes" id="UP000177870"/>
    </source>
</evidence>
<dbReference type="STRING" id="1458985.BJP34_30625"/>
<reference evidence="2" key="1">
    <citation type="submission" date="2016-10" db="EMBL/GenBank/DDBJ databases">
        <title>Comparative genomics uncovers the prolific and rare metabolic potential of the cyanobacterial genus Moorea.</title>
        <authorList>
            <person name="Leao T."/>
            <person name="Castelao G."/>
            <person name="Korobeynikov A."/>
            <person name="Monroe E.A."/>
            <person name="Podell S."/>
            <person name="Glukhov E."/>
            <person name="Allen E."/>
            <person name="Gerwick W.H."/>
            <person name="Gerwick L."/>
        </authorList>
    </citation>
    <scope>NUCLEOTIDE SEQUENCE [LARGE SCALE GENOMIC DNA]</scope>
    <source>
        <strain evidence="2">PAL-8-15-08-1</strain>
    </source>
</reference>
<dbReference type="OrthoDB" id="583585at2"/>
<accession>A0A1D8U001</accession>
<organism evidence="1 2">
    <name type="scientific">Moorena producens PAL-8-15-08-1</name>
    <dbReference type="NCBI Taxonomy" id="1458985"/>
    <lineage>
        <taxon>Bacteria</taxon>
        <taxon>Bacillati</taxon>
        <taxon>Cyanobacteriota</taxon>
        <taxon>Cyanophyceae</taxon>
        <taxon>Coleofasciculales</taxon>
        <taxon>Coleofasciculaceae</taxon>
        <taxon>Moorena</taxon>
    </lineage>
</organism>
<sequence>METPGKLSLEQQFQMKIYQDQVKLLSQEEAQSYLLEVLRQMMVKENLFRHLLKNA</sequence>
<dbReference type="Gene3D" id="1.10.287.670">
    <property type="entry name" value="Phycobilisome degradation protein NblA"/>
    <property type="match status" value="1"/>
</dbReference>
<dbReference type="InterPro" id="IPR036904">
    <property type="entry name" value="NblA_sf"/>
</dbReference>
<dbReference type="RefSeq" id="WP_008183188.1">
    <property type="nucleotide sequence ID" value="NZ_CP017599.1"/>
</dbReference>
<proteinExistence type="predicted"/>
<dbReference type="Proteomes" id="UP000177870">
    <property type="component" value="Chromosome"/>
</dbReference>
<dbReference type="SUPFAM" id="SSF109859">
    <property type="entry name" value="NblA-like"/>
    <property type="match status" value="1"/>
</dbReference>